<keyword evidence="2" id="KW-0436">Ligase</keyword>
<dbReference type="Proteomes" id="UP000249061">
    <property type="component" value="Unassembled WGS sequence"/>
</dbReference>
<dbReference type="AlphaFoldDB" id="A0A2W5UVG2"/>
<evidence type="ECO:0000313" key="4">
    <source>
        <dbReference type="EMBL" id="PZR07324.1"/>
    </source>
</evidence>
<dbReference type="InterPro" id="IPR042099">
    <property type="entry name" value="ANL_N_sf"/>
</dbReference>
<accession>A0A2W5UVG2</accession>
<dbReference type="GO" id="GO:0005886">
    <property type="term" value="C:plasma membrane"/>
    <property type="evidence" value="ECO:0007669"/>
    <property type="project" value="TreeGrafter"/>
</dbReference>
<evidence type="ECO:0000256" key="2">
    <source>
        <dbReference type="ARBA" id="ARBA00022598"/>
    </source>
</evidence>
<dbReference type="GO" id="GO:0006633">
    <property type="term" value="P:fatty acid biosynthetic process"/>
    <property type="evidence" value="ECO:0007669"/>
    <property type="project" value="TreeGrafter"/>
</dbReference>
<organism evidence="4 5">
    <name type="scientific">Archangium gephyra</name>
    <dbReference type="NCBI Taxonomy" id="48"/>
    <lineage>
        <taxon>Bacteria</taxon>
        <taxon>Pseudomonadati</taxon>
        <taxon>Myxococcota</taxon>
        <taxon>Myxococcia</taxon>
        <taxon>Myxococcales</taxon>
        <taxon>Cystobacterineae</taxon>
        <taxon>Archangiaceae</taxon>
        <taxon>Archangium</taxon>
    </lineage>
</organism>
<dbReference type="SUPFAM" id="SSF56801">
    <property type="entry name" value="Acetyl-CoA synthetase-like"/>
    <property type="match status" value="1"/>
</dbReference>
<proteinExistence type="inferred from homology"/>
<dbReference type="GO" id="GO:0070566">
    <property type="term" value="F:adenylyltransferase activity"/>
    <property type="evidence" value="ECO:0007669"/>
    <property type="project" value="TreeGrafter"/>
</dbReference>
<sequence>MPQIFDFPNLVAAIDAGKGLTTKGYTFTDRDSDGEFYSFERLLEEAMRRAAHLRSHGLKKGDRVAMVVPDGEDFVPTFLGAVWAGIVPVPLYPPLSLGKLDSYIDTLIAILTKAKPTHLITNEKVQTILWGGVARVPSIKGVITTEELKGPAPEGVSTDKAEVTDDDLCFLQFTSGSTSTPKGVAVTHANLRANAWAIMRDGLQTDTDVDHGVSWLPLYHDMGLIGFVISPMFHRVSVTFIPTMTFVRNATIWLRTISRVKGTITFAPNFAYALAVKRAKPEQIASLDLSSMRHFGCGAEPINPVTMRAFVETFAPSGLKPSMMLPCYGMAEATLAISFIGVEDSLTTDVIDGDAYQTERKAKPASAELLKNGTAQEFVNCGKSFAKHEVGAFDDAGKRLPDRSIGELWVRGPSVAKGYYEDTEATERTFGNGWLKTGDYGYLVDGNVFITGRKKDLIIINGRNYDPQRLEWIVDDLPEVRKGSTVAFSRPGSGSEELVIAVESRAADKQALIELVKQKINENMQLTPADVFIAPVGSLPKTSSGKLQRAKTRQQYLAGTLGSEGVRTIGSNGEKVVVARHVARSLLGRAQHRARRVMEHTLEIRSVSDAMEKFKLAGAYAQKRVGKLLG</sequence>
<protein>
    <recommendedName>
        <fullName evidence="3">AMP-dependent synthetase/ligase domain-containing protein</fullName>
    </recommendedName>
</protein>
<feature type="domain" description="AMP-dependent synthetase/ligase" evidence="3">
    <location>
        <begin position="32"/>
        <end position="420"/>
    </location>
</feature>
<dbReference type="Gene3D" id="3.40.50.12780">
    <property type="entry name" value="N-terminal domain of ligase-like"/>
    <property type="match status" value="1"/>
</dbReference>
<reference evidence="4 5" key="1">
    <citation type="submission" date="2017-08" db="EMBL/GenBank/DDBJ databases">
        <title>Infants hospitalized years apart are colonized by the same room-sourced microbial strains.</title>
        <authorList>
            <person name="Brooks B."/>
            <person name="Olm M.R."/>
            <person name="Firek B.A."/>
            <person name="Baker R."/>
            <person name="Thomas B.C."/>
            <person name="Morowitz M.J."/>
            <person name="Banfield J.F."/>
        </authorList>
    </citation>
    <scope>NUCLEOTIDE SEQUENCE [LARGE SCALE GENOMIC DNA]</scope>
    <source>
        <strain evidence="4">S2_003_000_R2_14</strain>
    </source>
</reference>
<dbReference type="CDD" id="cd05931">
    <property type="entry name" value="FAAL"/>
    <property type="match status" value="1"/>
</dbReference>
<gene>
    <name evidence="4" type="ORF">DI536_28145</name>
</gene>
<dbReference type="GO" id="GO:0071766">
    <property type="term" value="P:Actinobacterium-type cell wall biogenesis"/>
    <property type="evidence" value="ECO:0007669"/>
    <property type="project" value="UniProtKB-ARBA"/>
</dbReference>
<name>A0A2W5UVG2_9BACT</name>
<dbReference type="InterPro" id="IPR000873">
    <property type="entry name" value="AMP-dep_synth/lig_dom"/>
</dbReference>
<dbReference type="PANTHER" id="PTHR22754:SF32">
    <property type="entry name" value="DISCO-INTERACTING PROTEIN 2"/>
    <property type="match status" value="1"/>
</dbReference>
<dbReference type="Gene3D" id="3.30.300.30">
    <property type="match status" value="1"/>
</dbReference>
<dbReference type="InterPro" id="IPR045851">
    <property type="entry name" value="AMP-bd_C_sf"/>
</dbReference>
<evidence type="ECO:0000256" key="1">
    <source>
        <dbReference type="ARBA" id="ARBA00006432"/>
    </source>
</evidence>
<dbReference type="EMBL" id="QFQP01000032">
    <property type="protein sequence ID" value="PZR07324.1"/>
    <property type="molecule type" value="Genomic_DNA"/>
</dbReference>
<comment type="caution">
    <text evidence="4">The sequence shown here is derived from an EMBL/GenBank/DDBJ whole genome shotgun (WGS) entry which is preliminary data.</text>
</comment>
<dbReference type="FunFam" id="3.40.50.12780:FF:000013">
    <property type="entry name" value="Long-chain-fatty-acid--AMP ligase FadD32"/>
    <property type="match status" value="1"/>
</dbReference>
<dbReference type="PROSITE" id="PS00455">
    <property type="entry name" value="AMP_BINDING"/>
    <property type="match status" value="1"/>
</dbReference>
<dbReference type="InterPro" id="IPR040097">
    <property type="entry name" value="FAAL/FAAC"/>
</dbReference>
<dbReference type="PANTHER" id="PTHR22754">
    <property type="entry name" value="DISCO-INTERACTING PROTEIN 2 DIP2 -RELATED"/>
    <property type="match status" value="1"/>
</dbReference>
<dbReference type="GO" id="GO:0016874">
    <property type="term" value="F:ligase activity"/>
    <property type="evidence" value="ECO:0007669"/>
    <property type="project" value="UniProtKB-KW"/>
</dbReference>
<evidence type="ECO:0000313" key="5">
    <source>
        <dbReference type="Proteomes" id="UP000249061"/>
    </source>
</evidence>
<comment type="similarity">
    <text evidence="1">Belongs to the ATP-dependent AMP-binding enzyme family.</text>
</comment>
<evidence type="ECO:0000259" key="3">
    <source>
        <dbReference type="Pfam" id="PF00501"/>
    </source>
</evidence>
<dbReference type="InterPro" id="IPR020845">
    <property type="entry name" value="AMP-binding_CS"/>
</dbReference>
<dbReference type="Pfam" id="PF00501">
    <property type="entry name" value="AMP-binding"/>
    <property type="match status" value="1"/>
</dbReference>